<dbReference type="CDD" id="cd06170">
    <property type="entry name" value="LuxR_C_like"/>
    <property type="match status" value="1"/>
</dbReference>
<dbReference type="SUPFAM" id="SSF52172">
    <property type="entry name" value="CheY-like"/>
    <property type="match status" value="1"/>
</dbReference>
<sequence length="250" mass="27935">MVNSWGVEMDIDDQRLELEPVLESRYVEEKELLPAVTAPTRVLVVDDHEVVRTGICAFLAAEPDFSVVGEVSEGNAAIALSLELHPDIILLDVFLGQTDGLDIAQQLLRACPDARVVIFTGCFDDESLFRAFRIGAHGYLQKSLSTRGVLAALRAVRQGERVLMDAHTLTQLLDEFGRVSREQTRIHSGLTETEIEIVRLVGEGCTNKEIALRHFWSEVTVKRKLQEIYRKLQVSDRAQAVAEVLRMGLI</sequence>
<evidence type="ECO:0000313" key="6">
    <source>
        <dbReference type="EMBL" id="GHO85632.1"/>
    </source>
</evidence>
<dbReference type="InterPro" id="IPR039420">
    <property type="entry name" value="WalR-like"/>
</dbReference>
<dbReference type="InterPro" id="IPR000792">
    <property type="entry name" value="Tscrpt_reg_LuxR_C"/>
</dbReference>
<dbReference type="PROSITE" id="PS50043">
    <property type="entry name" value="HTH_LUXR_2"/>
    <property type="match status" value="1"/>
</dbReference>
<dbReference type="GO" id="GO:0003677">
    <property type="term" value="F:DNA binding"/>
    <property type="evidence" value="ECO:0007669"/>
    <property type="project" value="UniProtKB-KW"/>
</dbReference>
<accession>A0ABQ3VHH0</accession>
<gene>
    <name evidence="6" type="ORF">KSZ_36380</name>
</gene>
<dbReference type="InterPro" id="IPR001789">
    <property type="entry name" value="Sig_transdc_resp-reg_receiver"/>
</dbReference>
<dbReference type="Pfam" id="PF00196">
    <property type="entry name" value="GerE"/>
    <property type="match status" value="1"/>
</dbReference>
<dbReference type="PRINTS" id="PR00038">
    <property type="entry name" value="HTHLUXR"/>
</dbReference>
<dbReference type="PANTHER" id="PTHR43214">
    <property type="entry name" value="TWO-COMPONENT RESPONSE REGULATOR"/>
    <property type="match status" value="1"/>
</dbReference>
<protein>
    <submittedName>
        <fullName evidence="6">DNA-binding response regulator</fullName>
    </submittedName>
</protein>
<dbReference type="Proteomes" id="UP000635565">
    <property type="component" value="Unassembled WGS sequence"/>
</dbReference>
<comment type="caution">
    <text evidence="6">The sequence shown here is derived from an EMBL/GenBank/DDBJ whole genome shotgun (WGS) entry which is preliminary data.</text>
</comment>
<dbReference type="Pfam" id="PF00072">
    <property type="entry name" value="Response_reg"/>
    <property type="match status" value="1"/>
</dbReference>
<keyword evidence="2 6" id="KW-0238">DNA-binding</keyword>
<name>A0ABQ3VHH0_9CHLR</name>
<proteinExistence type="predicted"/>
<dbReference type="PANTHER" id="PTHR43214:SF37">
    <property type="entry name" value="TRANSCRIPTIONAL REGULATORY PROTEIN YDFI"/>
    <property type="match status" value="1"/>
</dbReference>
<dbReference type="SMART" id="SM00421">
    <property type="entry name" value="HTH_LUXR"/>
    <property type="match status" value="1"/>
</dbReference>
<dbReference type="CDD" id="cd17535">
    <property type="entry name" value="REC_NarL-like"/>
    <property type="match status" value="1"/>
</dbReference>
<feature type="domain" description="Response regulatory" evidence="5">
    <location>
        <begin position="41"/>
        <end position="157"/>
    </location>
</feature>
<dbReference type="EMBL" id="BNJJ01000009">
    <property type="protein sequence ID" value="GHO85632.1"/>
    <property type="molecule type" value="Genomic_DNA"/>
</dbReference>
<dbReference type="PROSITE" id="PS50110">
    <property type="entry name" value="RESPONSE_REGULATORY"/>
    <property type="match status" value="1"/>
</dbReference>
<dbReference type="InterPro" id="IPR011006">
    <property type="entry name" value="CheY-like_superfamily"/>
</dbReference>
<dbReference type="Gene3D" id="3.40.50.2300">
    <property type="match status" value="1"/>
</dbReference>
<feature type="domain" description="HTH luxR-type" evidence="4">
    <location>
        <begin position="182"/>
        <end position="248"/>
    </location>
</feature>
<evidence type="ECO:0000313" key="7">
    <source>
        <dbReference type="Proteomes" id="UP000635565"/>
    </source>
</evidence>
<dbReference type="InterPro" id="IPR058245">
    <property type="entry name" value="NreC/VraR/RcsB-like_REC"/>
</dbReference>
<keyword evidence="1 3" id="KW-0597">Phosphoprotein</keyword>
<evidence type="ECO:0000259" key="4">
    <source>
        <dbReference type="PROSITE" id="PS50043"/>
    </source>
</evidence>
<dbReference type="SMART" id="SM00448">
    <property type="entry name" value="REC"/>
    <property type="match status" value="1"/>
</dbReference>
<evidence type="ECO:0000256" key="1">
    <source>
        <dbReference type="ARBA" id="ARBA00022553"/>
    </source>
</evidence>
<reference evidence="6 7" key="1">
    <citation type="journal article" date="2021" name="Int. J. Syst. Evol. Microbiol.">
        <title>Reticulibacter mediterranei gen. nov., sp. nov., within the new family Reticulibacteraceae fam. nov., and Ktedonospora formicarum gen. nov., sp. nov., Ktedonobacter robiniae sp. nov., Dictyobacter formicarum sp. nov. and Dictyobacter arantiisoli sp. nov., belonging to the class Ktedonobacteria.</title>
        <authorList>
            <person name="Yabe S."/>
            <person name="Zheng Y."/>
            <person name="Wang C.M."/>
            <person name="Sakai Y."/>
            <person name="Abe K."/>
            <person name="Yokota A."/>
            <person name="Donadio S."/>
            <person name="Cavaletti L."/>
            <person name="Monciardini P."/>
        </authorList>
    </citation>
    <scope>NUCLEOTIDE SEQUENCE [LARGE SCALE GENOMIC DNA]</scope>
    <source>
        <strain evidence="6 7">SOSP1-9</strain>
    </source>
</reference>
<evidence type="ECO:0000256" key="3">
    <source>
        <dbReference type="PROSITE-ProRule" id="PRU00169"/>
    </source>
</evidence>
<organism evidence="6 7">
    <name type="scientific">Dictyobacter formicarum</name>
    <dbReference type="NCBI Taxonomy" id="2778368"/>
    <lineage>
        <taxon>Bacteria</taxon>
        <taxon>Bacillati</taxon>
        <taxon>Chloroflexota</taxon>
        <taxon>Ktedonobacteria</taxon>
        <taxon>Ktedonobacterales</taxon>
        <taxon>Dictyobacteraceae</taxon>
        <taxon>Dictyobacter</taxon>
    </lineage>
</organism>
<feature type="modified residue" description="4-aspartylphosphate" evidence="3">
    <location>
        <position position="92"/>
    </location>
</feature>
<keyword evidence="7" id="KW-1185">Reference proteome</keyword>
<evidence type="ECO:0000259" key="5">
    <source>
        <dbReference type="PROSITE" id="PS50110"/>
    </source>
</evidence>
<evidence type="ECO:0000256" key="2">
    <source>
        <dbReference type="ARBA" id="ARBA00023125"/>
    </source>
</evidence>